<evidence type="ECO:0000313" key="3">
    <source>
        <dbReference type="Proteomes" id="UP000295673"/>
    </source>
</evidence>
<organism evidence="2 3">
    <name type="scientific">Shimia isoporae</name>
    <dbReference type="NCBI Taxonomy" id="647720"/>
    <lineage>
        <taxon>Bacteria</taxon>
        <taxon>Pseudomonadati</taxon>
        <taxon>Pseudomonadota</taxon>
        <taxon>Alphaproteobacteria</taxon>
        <taxon>Rhodobacterales</taxon>
        <taxon>Roseobacteraceae</taxon>
    </lineage>
</organism>
<reference evidence="2 3" key="1">
    <citation type="submission" date="2019-03" db="EMBL/GenBank/DDBJ databases">
        <title>Genomic Encyclopedia of Archaeal and Bacterial Type Strains, Phase II (KMG-II): from individual species to whole genera.</title>
        <authorList>
            <person name="Goeker M."/>
        </authorList>
    </citation>
    <scope>NUCLEOTIDE SEQUENCE [LARGE SCALE GENOMIC DNA]</scope>
    <source>
        <strain evidence="2 3">DSM 26433</strain>
    </source>
</reference>
<gene>
    <name evidence="2" type="ORF">BXY66_2395</name>
</gene>
<dbReference type="Proteomes" id="UP000295673">
    <property type="component" value="Unassembled WGS sequence"/>
</dbReference>
<name>A0A4R1N311_9RHOB</name>
<dbReference type="SMART" id="SM00287">
    <property type="entry name" value="SH3b"/>
    <property type="match status" value="1"/>
</dbReference>
<dbReference type="InterPro" id="IPR003646">
    <property type="entry name" value="SH3-like_bac-type"/>
</dbReference>
<comment type="caution">
    <text evidence="2">The sequence shown here is derived from an EMBL/GenBank/DDBJ whole genome shotgun (WGS) entry which is preliminary data.</text>
</comment>
<proteinExistence type="predicted"/>
<accession>A0A4R1N311</accession>
<dbReference type="AlphaFoldDB" id="A0A4R1N311"/>
<feature type="domain" description="SH3b" evidence="1">
    <location>
        <begin position="178"/>
        <end position="243"/>
    </location>
</feature>
<dbReference type="Pfam" id="PF08239">
    <property type="entry name" value="SH3_3"/>
    <property type="match status" value="1"/>
</dbReference>
<dbReference type="EMBL" id="SMGR01000002">
    <property type="protein sequence ID" value="TCL01087.1"/>
    <property type="molecule type" value="Genomic_DNA"/>
</dbReference>
<sequence length="245" mass="26387">MGTIQVFSPQNRLLPSIICYCDACLCSDVPNIFGDFIVNKFVVVSFAFMGWAFYELSGGSDFEPTYRRDVVEAQSQKSPVTPEPARITATPIEPVVTKAAAVVPTVQRKEEAIVETVAAPTSVQTPLLAVDASTTANFATPQGSTPSLTDALSDKVIETQPALIKLGETTLILPEVKKDFRSVNGSRVNLRGGPGTSFGVLGVLVRDQEVEVLRDEGKGWVKLRDQETGKVGWMAAKMLSPLPSE</sequence>
<dbReference type="Gene3D" id="2.30.30.40">
    <property type="entry name" value="SH3 Domains"/>
    <property type="match status" value="1"/>
</dbReference>
<protein>
    <submittedName>
        <fullName evidence="2">SH3 domain-containing protein</fullName>
    </submittedName>
</protein>
<evidence type="ECO:0000313" key="2">
    <source>
        <dbReference type="EMBL" id="TCL01087.1"/>
    </source>
</evidence>
<dbReference type="PROSITE" id="PS51781">
    <property type="entry name" value="SH3B"/>
    <property type="match status" value="1"/>
</dbReference>
<keyword evidence="3" id="KW-1185">Reference proteome</keyword>
<dbReference type="OrthoDB" id="7433551at2"/>
<evidence type="ECO:0000259" key="1">
    <source>
        <dbReference type="PROSITE" id="PS51781"/>
    </source>
</evidence>